<evidence type="ECO:0000313" key="3">
    <source>
        <dbReference type="Proteomes" id="UP001596091"/>
    </source>
</evidence>
<name>A0ABW1EF94_9BACT</name>
<evidence type="ECO:0000259" key="1">
    <source>
        <dbReference type="PROSITE" id="PS51352"/>
    </source>
</evidence>
<accession>A0ABW1EF94</accession>
<dbReference type="Pfam" id="PF00578">
    <property type="entry name" value="AhpC-TSA"/>
    <property type="match status" value="1"/>
</dbReference>
<dbReference type="CDD" id="cd02969">
    <property type="entry name" value="PRX_like1"/>
    <property type="match status" value="1"/>
</dbReference>
<feature type="domain" description="Thioredoxin" evidence="1">
    <location>
        <begin position="9"/>
        <end position="166"/>
    </location>
</feature>
<dbReference type="InterPro" id="IPR047262">
    <property type="entry name" value="PRX-like1"/>
</dbReference>
<keyword evidence="3" id="KW-1185">Reference proteome</keyword>
<dbReference type="SUPFAM" id="SSF52833">
    <property type="entry name" value="Thioredoxin-like"/>
    <property type="match status" value="1"/>
</dbReference>
<dbReference type="RefSeq" id="WP_263336318.1">
    <property type="nucleotide sequence ID" value="NZ_JAGSYH010000003.1"/>
</dbReference>
<proteinExistence type="predicted"/>
<dbReference type="InterPro" id="IPR036249">
    <property type="entry name" value="Thioredoxin-like_sf"/>
</dbReference>
<dbReference type="Gene3D" id="3.40.30.10">
    <property type="entry name" value="Glutaredoxin"/>
    <property type="match status" value="1"/>
</dbReference>
<dbReference type="PANTHER" id="PTHR43640">
    <property type="entry name" value="OS07G0260300 PROTEIN"/>
    <property type="match status" value="1"/>
</dbReference>
<dbReference type="InterPro" id="IPR000866">
    <property type="entry name" value="AhpC/TSA"/>
</dbReference>
<gene>
    <name evidence="2" type="ORF">ACFPT7_10140</name>
</gene>
<dbReference type="PANTHER" id="PTHR43640:SF1">
    <property type="entry name" value="THIOREDOXIN-DEPENDENT PEROXIREDOXIN"/>
    <property type="match status" value="1"/>
</dbReference>
<dbReference type="InterPro" id="IPR013766">
    <property type="entry name" value="Thioredoxin_domain"/>
</dbReference>
<evidence type="ECO:0000313" key="2">
    <source>
        <dbReference type="EMBL" id="MFC5862649.1"/>
    </source>
</evidence>
<reference evidence="3" key="1">
    <citation type="journal article" date="2019" name="Int. J. Syst. Evol. Microbiol.">
        <title>The Global Catalogue of Microorganisms (GCM) 10K type strain sequencing project: providing services to taxonomists for standard genome sequencing and annotation.</title>
        <authorList>
            <consortium name="The Broad Institute Genomics Platform"/>
            <consortium name="The Broad Institute Genome Sequencing Center for Infectious Disease"/>
            <person name="Wu L."/>
            <person name="Ma J."/>
        </authorList>
    </citation>
    <scope>NUCLEOTIDE SEQUENCE [LARGE SCALE GENOMIC DNA]</scope>
    <source>
        <strain evidence="3">JCM 4087</strain>
    </source>
</reference>
<dbReference type="PROSITE" id="PS51352">
    <property type="entry name" value="THIOREDOXIN_2"/>
    <property type="match status" value="1"/>
</dbReference>
<dbReference type="EMBL" id="JBHSPH010000002">
    <property type="protein sequence ID" value="MFC5862649.1"/>
    <property type="molecule type" value="Genomic_DNA"/>
</dbReference>
<protein>
    <submittedName>
        <fullName evidence="2">Thioredoxin family protein</fullName>
    </submittedName>
</protein>
<sequence>MALTESTMLSLGSTAPDFALPEVISDNIIRLDDFRGTTKALVVMFICAHCPYVKHVEEGLATFGRDYEDKPVGIVAISSNDAEAHRDDAPEYLAKQSERLDFTFDYLYDETQDVAKAYQAACTPDFYLFDDEMRLVYRGQFDSSRPGSEVPVTGEDLRSALDAVLAGQPVPEEQKPSIGCNIKWKT</sequence>
<comment type="caution">
    <text evidence="2">The sequence shown here is derived from an EMBL/GenBank/DDBJ whole genome shotgun (WGS) entry which is preliminary data.</text>
</comment>
<organism evidence="2 3">
    <name type="scientific">Acidicapsa dinghuensis</name>
    <dbReference type="NCBI Taxonomy" id="2218256"/>
    <lineage>
        <taxon>Bacteria</taxon>
        <taxon>Pseudomonadati</taxon>
        <taxon>Acidobacteriota</taxon>
        <taxon>Terriglobia</taxon>
        <taxon>Terriglobales</taxon>
        <taxon>Acidobacteriaceae</taxon>
        <taxon>Acidicapsa</taxon>
    </lineage>
</organism>
<dbReference type="Proteomes" id="UP001596091">
    <property type="component" value="Unassembled WGS sequence"/>
</dbReference>